<evidence type="ECO:0000259" key="3">
    <source>
        <dbReference type="Pfam" id="PF00501"/>
    </source>
</evidence>
<dbReference type="Proteomes" id="UP000727056">
    <property type="component" value="Unassembled WGS sequence"/>
</dbReference>
<dbReference type="SUPFAM" id="SSF56801">
    <property type="entry name" value="Acetyl-CoA synthetase-like"/>
    <property type="match status" value="1"/>
</dbReference>
<feature type="domain" description="AMP-dependent synthetase/ligase" evidence="3">
    <location>
        <begin position="67"/>
        <end position="421"/>
    </location>
</feature>
<keyword evidence="5" id="KW-0436">Ligase</keyword>
<dbReference type="Gene3D" id="3.30.300.30">
    <property type="match status" value="1"/>
</dbReference>
<dbReference type="Pfam" id="PF23024">
    <property type="entry name" value="AMP-dom_DIP2-like"/>
    <property type="match status" value="1"/>
</dbReference>
<dbReference type="InterPro" id="IPR045851">
    <property type="entry name" value="AMP-bd_C_sf"/>
</dbReference>
<sequence length="573" mass="62534">MGPRARRHPPRRPCRRRGDAAAHGVDARGRLARRGVRRVVLDAFADAHRRPPGTGLHLCDTFDGTPRFVDHREFPERIAGHADFFLDHGVRAGTRVLFPFETTVDTILAFLALIEIGAVPLSVRPFALSTPRKSYQDFLARVAREFRAERVLRVPSLAPVDLPAPPLPLPPGDVRRPGARLRHPHDQELAFVQFSSGSTAFPKGIPVRHGPLRANLAMITRTDGRGRGDRVSSWLPLYHDMGLVGGMLSCFAVGCDLLLADPATFLFDARGWWEHMARERVMGTVIPNFAIDYSLRLMASMTPQECAALDLSGIRAVYLGSEPVNLEHLRAFSALMAPAGLREDAFMPCYGMAEAVLLVSARPPGAGIRTVASPAGVTALSVGRPMPEFTVRIRDERGQVRGEGELGEIEIAGGSLAAGYFDREAPLAAPDGFYATGDIGFVDGGELFVTGRDSDRIKVNGQSLFAVDFEQTLERLPFVRSGRSVVAQRDGRVLVLLEADRTARQDPDGTAERVVAQVVRTLGVAVAPEDVHLLRAGQLPRTSSGKLRRRDAVQAHLRGEFTRPAAERRQSPA</sequence>
<dbReference type="PANTHER" id="PTHR22754:SF32">
    <property type="entry name" value="DISCO-INTERACTING PROTEIN 2"/>
    <property type="match status" value="1"/>
</dbReference>
<dbReference type="InterPro" id="IPR025110">
    <property type="entry name" value="AMP-bd_C"/>
</dbReference>
<dbReference type="Pfam" id="PF00501">
    <property type="entry name" value="AMP-binding"/>
    <property type="match status" value="1"/>
</dbReference>
<keyword evidence="6" id="KW-1185">Reference proteome</keyword>
<evidence type="ECO:0000313" key="6">
    <source>
        <dbReference type="Proteomes" id="UP000727056"/>
    </source>
</evidence>
<feature type="compositionally biased region" description="Basic residues" evidence="2">
    <location>
        <begin position="1"/>
        <end position="15"/>
    </location>
</feature>
<dbReference type="InterPro" id="IPR042099">
    <property type="entry name" value="ANL_N_sf"/>
</dbReference>
<name>A0ABX1C6I4_9ACTN</name>
<evidence type="ECO:0000313" key="5">
    <source>
        <dbReference type="EMBL" id="NJQ13826.1"/>
    </source>
</evidence>
<accession>A0ABX1C6I4</accession>
<evidence type="ECO:0000259" key="4">
    <source>
        <dbReference type="Pfam" id="PF23024"/>
    </source>
</evidence>
<evidence type="ECO:0000256" key="1">
    <source>
        <dbReference type="ARBA" id="ARBA00006432"/>
    </source>
</evidence>
<dbReference type="Gene3D" id="3.40.50.12780">
    <property type="entry name" value="N-terminal domain of ligase-like"/>
    <property type="match status" value="1"/>
</dbReference>
<dbReference type="GO" id="GO:0016874">
    <property type="term" value="F:ligase activity"/>
    <property type="evidence" value="ECO:0007669"/>
    <property type="project" value="UniProtKB-KW"/>
</dbReference>
<dbReference type="PANTHER" id="PTHR22754">
    <property type="entry name" value="DISCO-INTERACTING PROTEIN 2 DIP2 -RELATED"/>
    <property type="match status" value="1"/>
</dbReference>
<feature type="domain" description="AMP-binding enzyme C-terminal" evidence="4">
    <location>
        <begin position="455"/>
        <end position="561"/>
    </location>
</feature>
<proteinExistence type="inferred from homology"/>
<protein>
    <submittedName>
        <fullName evidence="5">Fatty acyl-AMP ligase</fullName>
    </submittedName>
</protein>
<comment type="caution">
    <text evidence="5">The sequence shown here is derived from an EMBL/GenBank/DDBJ whole genome shotgun (WGS) entry which is preliminary data.</text>
</comment>
<feature type="region of interest" description="Disordered" evidence="2">
    <location>
        <begin position="1"/>
        <end position="23"/>
    </location>
</feature>
<reference evidence="5 6" key="1">
    <citation type="submission" date="2020-03" db="EMBL/GenBank/DDBJ databases">
        <title>Draft genome of Streptomyces sp. ventii, isolated from the Axial Seamount in the Pacific Ocean, and resequencing of the two type strains Streptomyces lonarensis strain NCL 716 and Streptomyces bohaiensis strain 11A07.</title>
        <authorList>
            <person name="Loughran R.M."/>
            <person name="Pfannmuller K.M."/>
            <person name="Wasson B.J."/>
            <person name="Deadmond M.C."/>
            <person name="Paddock B.E."/>
            <person name="Koyack M.J."/>
            <person name="Gallegos D.A."/>
            <person name="Mitchell E.A."/>
            <person name="Ushijima B."/>
            <person name="Saw J.H."/>
            <person name="Mcphail K.L."/>
            <person name="Videau P."/>
        </authorList>
    </citation>
    <scope>NUCLEOTIDE SEQUENCE [LARGE SCALE GENOMIC DNA]</scope>
    <source>
        <strain evidence="5 6">11A07</strain>
    </source>
</reference>
<dbReference type="InterPro" id="IPR000873">
    <property type="entry name" value="AMP-dep_synth/lig_dom"/>
</dbReference>
<gene>
    <name evidence="5" type="ORF">HCN52_02405</name>
</gene>
<dbReference type="EMBL" id="JAAVJC010000008">
    <property type="protein sequence ID" value="NJQ13826.1"/>
    <property type="molecule type" value="Genomic_DNA"/>
</dbReference>
<organism evidence="5 6">
    <name type="scientific">Streptomyces bohaiensis</name>
    <dbReference type="NCBI Taxonomy" id="1431344"/>
    <lineage>
        <taxon>Bacteria</taxon>
        <taxon>Bacillati</taxon>
        <taxon>Actinomycetota</taxon>
        <taxon>Actinomycetes</taxon>
        <taxon>Kitasatosporales</taxon>
        <taxon>Streptomycetaceae</taxon>
        <taxon>Streptomyces</taxon>
    </lineage>
</organism>
<evidence type="ECO:0000256" key="2">
    <source>
        <dbReference type="SAM" id="MobiDB-lite"/>
    </source>
</evidence>
<comment type="similarity">
    <text evidence="1">Belongs to the ATP-dependent AMP-binding enzyme family.</text>
</comment>